<organism evidence="12 13">
    <name type="scientific">Litchfieldella rifensis</name>
    <dbReference type="NCBI Taxonomy" id="762643"/>
    <lineage>
        <taxon>Bacteria</taxon>
        <taxon>Pseudomonadati</taxon>
        <taxon>Pseudomonadota</taxon>
        <taxon>Gammaproteobacteria</taxon>
        <taxon>Oceanospirillales</taxon>
        <taxon>Halomonadaceae</taxon>
        <taxon>Litchfieldella</taxon>
    </lineage>
</organism>
<dbReference type="Pfam" id="PF00293">
    <property type="entry name" value="NUDIX"/>
    <property type="match status" value="1"/>
</dbReference>
<evidence type="ECO:0000313" key="13">
    <source>
        <dbReference type="Proteomes" id="UP001595579"/>
    </source>
</evidence>
<evidence type="ECO:0000256" key="5">
    <source>
        <dbReference type="ARBA" id="ARBA00022723"/>
    </source>
</evidence>
<comment type="pathway">
    <text evidence="1 10">Isoprenoid biosynthesis; dimethylallyl diphosphate biosynthesis; dimethylallyl diphosphate from isopentenyl diphosphate: step 1/1.</text>
</comment>
<dbReference type="GO" id="GO:0004452">
    <property type="term" value="F:isopentenyl-diphosphate delta-isomerase activity"/>
    <property type="evidence" value="ECO:0007669"/>
    <property type="project" value="UniProtKB-EC"/>
</dbReference>
<comment type="caution">
    <text evidence="12">The sequence shown here is derived from an EMBL/GenBank/DDBJ whole genome shotgun (WGS) entry which is preliminary data.</text>
</comment>
<evidence type="ECO:0000256" key="9">
    <source>
        <dbReference type="ARBA" id="ARBA00023235"/>
    </source>
</evidence>
<comment type="cofactor">
    <cofactor evidence="10">
        <name>Mg(2+)</name>
        <dbReference type="ChEBI" id="CHEBI:18420"/>
    </cofactor>
    <text evidence="10">Binds 1 Mg(2+) ion per subunit. The magnesium ion binds only when substrate is bound.</text>
</comment>
<feature type="binding site" evidence="10">
    <location>
        <position position="99"/>
    </location>
    <ligand>
        <name>Mg(2+)</name>
        <dbReference type="ChEBI" id="CHEBI:18420"/>
    </ligand>
</feature>
<dbReference type="SUPFAM" id="SSF55811">
    <property type="entry name" value="Nudix"/>
    <property type="match status" value="1"/>
</dbReference>
<evidence type="ECO:0000256" key="4">
    <source>
        <dbReference type="ARBA" id="ARBA00022490"/>
    </source>
</evidence>
<dbReference type="Proteomes" id="UP001595579">
    <property type="component" value="Unassembled WGS sequence"/>
</dbReference>
<keyword evidence="6 10" id="KW-0460">Magnesium</keyword>
<dbReference type="InterPro" id="IPR015797">
    <property type="entry name" value="NUDIX_hydrolase-like_dom_sf"/>
</dbReference>
<dbReference type="NCBIfam" id="NF002995">
    <property type="entry name" value="PRK03759.1"/>
    <property type="match status" value="1"/>
</dbReference>
<feature type="binding site" evidence="10">
    <location>
        <position position="44"/>
    </location>
    <ligand>
        <name>Mn(2+)</name>
        <dbReference type="ChEBI" id="CHEBI:29035"/>
    </ligand>
</feature>
<feature type="binding site" evidence="10">
    <location>
        <position position="124"/>
    </location>
    <ligand>
        <name>Mn(2+)</name>
        <dbReference type="ChEBI" id="CHEBI:29035"/>
    </ligand>
</feature>
<dbReference type="CDD" id="cd02885">
    <property type="entry name" value="NUDIX_IPP_Isomerase"/>
    <property type="match status" value="1"/>
</dbReference>
<evidence type="ECO:0000256" key="6">
    <source>
        <dbReference type="ARBA" id="ARBA00022842"/>
    </source>
</evidence>
<feature type="domain" description="Nudix hydrolase" evidence="11">
    <location>
        <begin position="42"/>
        <end position="174"/>
    </location>
</feature>
<dbReference type="RefSeq" id="WP_386776950.1">
    <property type="nucleotide sequence ID" value="NZ_JBHRUG010000048.1"/>
</dbReference>
<dbReference type="NCBIfam" id="TIGR02150">
    <property type="entry name" value="IPP_isom_1"/>
    <property type="match status" value="1"/>
</dbReference>
<evidence type="ECO:0000256" key="10">
    <source>
        <dbReference type="HAMAP-Rule" id="MF_00202"/>
    </source>
</evidence>
<dbReference type="HAMAP" id="MF_00202">
    <property type="entry name" value="Idi"/>
    <property type="match status" value="1"/>
</dbReference>
<keyword evidence="4 10" id="KW-0963">Cytoplasm</keyword>
<keyword evidence="7 10" id="KW-0464">Manganese</keyword>
<dbReference type="PANTHER" id="PTHR10885:SF0">
    <property type="entry name" value="ISOPENTENYL-DIPHOSPHATE DELTA-ISOMERASE"/>
    <property type="match status" value="1"/>
</dbReference>
<dbReference type="InterPro" id="IPR011876">
    <property type="entry name" value="IsopentenylPP_isomerase_typ1"/>
</dbReference>
<comment type="subcellular location">
    <subcellularLocation>
        <location evidence="10">Cytoplasm</location>
    </subcellularLocation>
</comment>
<comment type="similarity">
    <text evidence="2 10">Belongs to the IPP isomerase type 1 family.</text>
</comment>
<evidence type="ECO:0000256" key="8">
    <source>
        <dbReference type="ARBA" id="ARBA00023229"/>
    </source>
</evidence>
<dbReference type="EMBL" id="JBHRUG010000048">
    <property type="protein sequence ID" value="MFC3286162.1"/>
    <property type="molecule type" value="Genomic_DNA"/>
</dbReference>
<feature type="binding site" evidence="10">
    <location>
        <position position="37"/>
    </location>
    <ligand>
        <name>Mn(2+)</name>
        <dbReference type="ChEBI" id="CHEBI:29035"/>
    </ligand>
</feature>
<gene>
    <name evidence="10 12" type="primary">idi</name>
    <name evidence="12" type="ORF">ACFOEV_21395</name>
</gene>
<feature type="binding site" evidence="10">
    <location>
        <position position="81"/>
    </location>
    <ligand>
        <name>Mn(2+)</name>
        <dbReference type="ChEBI" id="CHEBI:29035"/>
    </ligand>
</feature>
<evidence type="ECO:0000256" key="3">
    <source>
        <dbReference type="ARBA" id="ARBA00012057"/>
    </source>
</evidence>
<evidence type="ECO:0000313" key="12">
    <source>
        <dbReference type="EMBL" id="MFC3286162.1"/>
    </source>
</evidence>
<comment type="catalytic activity">
    <reaction evidence="10">
        <text>isopentenyl diphosphate = dimethylallyl diphosphate</text>
        <dbReference type="Rhea" id="RHEA:23284"/>
        <dbReference type="ChEBI" id="CHEBI:57623"/>
        <dbReference type="ChEBI" id="CHEBI:128769"/>
        <dbReference type="EC" id="5.3.3.2"/>
    </reaction>
</comment>
<dbReference type="PIRSF" id="PIRSF018427">
    <property type="entry name" value="Isopntndiph_ism"/>
    <property type="match status" value="1"/>
</dbReference>
<dbReference type="Gene3D" id="3.90.79.10">
    <property type="entry name" value="Nucleoside Triphosphate Pyrophosphohydrolase"/>
    <property type="match status" value="1"/>
</dbReference>
<keyword evidence="8 10" id="KW-0414">Isoprene biosynthesis</keyword>
<feature type="binding site" evidence="10">
    <location>
        <position position="126"/>
    </location>
    <ligand>
        <name>Mn(2+)</name>
        <dbReference type="ChEBI" id="CHEBI:29035"/>
    </ligand>
</feature>
<sequence length="191" mass="21939">MAVCVSNDHIVSFDDEQLVLVDSDDREIGFCSKSEVHKGEGQLHRAFSLFVFNSSGELIIQKRAANKQLWPGYWSNTCCSHPRRGESMDVAIQRRLREEIGIHASLTFLFKFQYQARFGVVGAENELCWVYVGCSDDVPHANVSEVSGIRYLAPRKLDKEMNDDPDKFSPWFKLEWMRIRRDYPDLMAGGK</sequence>
<name>A0ABV7LUE6_9GAMM</name>
<dbReference type="EC" id="5.3.3.2" evidence="3 10"/>
<protein>
    <recommendedName>
        <fullName evidence="3 10">Isopentenyl-diphosphate Delta-isomerase</fullName>
        <shortName evidence="10">IPP isomerase</shortName>
        <ecNumber evidence="3 10">5.3.3.2</ecNumber>
    </recommendedName>
    <alternativeName>
        <fullName evidence="10">IPP:DMAPP isomerase</fullName>
    </alternativeName>
    <alternativeName>
        <fullName evidence="10">Isopentenyl pyrophosphate isomerase</fullName>
    </alternativeName>
</protein>
<comment type="cofactor">
    <cofactor evidence="10">
        <name>Mn(2+)</name>
        <dbReference type="ChEBI" id="CHEBI:29035"/>
    </cofactor>
    <text evidence="10">Binds 1 Mn(2+) ion per subunit.</text>
</comment>
<dbReference type="InterPro" id="IPR056375">
    <property type="entry name" value="Idi_bact"/>
</dbReference>
<evidence type="ECO:0000256" key="2">
    <source>
        <dbReference type="ARBA" id="ARBA00007579"/>
    </source>
</evidence>
<keyword evidence="5 10" id="KW-0479">Metal-binding</keyword>
<dbReference type="InterPro" id="IPR000086">
    <property type="entry name" value="NUDIX_hydrolase_dom"/>
</dbReference>
<keyword evidence="9 10" id="KW-0413">Isomerase</keyword>
<feature type="active site" evidence="10">
    <location>
        <position position="79"/>
    </location>
</feature>
<comment type="function">
    <text evidence="10">Catalyzes the 1,3-allylic rearrangement of the homoallylic substrate isopentenyl (IPP) to its highly electrophilic allylic isomer, dimethylallyl diphosphate (DMAPP).</text>
</comment>
<dbReference type="PANTHER" id="PTHR10885">
    <property type="entry name" value="ISOPENTENYL-DIPHOSPHATE DELTA-ISOMERASE"/>
    <property type="match status" value="1"/>
</dbReference>
<dbReference type="PROSITE" id="PS51462">
    <property type="entry name" value="NUDIX"/>
    <property type="match status" value="1"/>
</dbReference>
<evidence type="ECO:0000259" key="11">
    <source>
        <dbReference type="PROSITE" id="PS51462"/>
    </source>
</evidence>
<reference evidence="13" key="1">
    <citation type="journal article" date="2019" name="Int. J. Syst. Evol. Microbiol.">
        <title>The Global Catalogue of Microorganisms (GCM) 10K type strain sequencing project: providing services to taxonomists for standard genome sequencing and annotation.</title>
        <authorList>
            <consortium name="The Broad Institute Genomics Platform"/>
            <consortium name="The Broad Institute Genome Sequencing Center for Infectious Disease"/>
            <person name="Wu L."/>
            <person name="Ma J."/>
        </authorList>
    </citation>
    <scope>NUCLEOTIDE SEQUENCE [LARGE SCALE GENOMIC DNA]</scope>
    <source>
        <strain evidence="13">CECT 7698</strain>
    </source>
</reference>
<evidence type="ECO:0000256" key="7">
    <source>
        <dbReference type="ARBA" id="ARBA00023211"/>
    </source>
</evidence>
<evidence type="ECO:0000256" key="1">
    <source>
        <dbReference type="ARBA" id="ARBA00004826"/>
    </source>
</evidence>
<accession>A0ABV7LUE6</accession>
<keyword evidence="13" id="KW-1185">Reference proteome</keyword>
<proteinExistence type="inferred from homology"/>
<feature type="active site" evidence="10">
    <location>
        <position position="126"/>
    </location>
</feature>